<protein>
    <submittedName>
        <fullName evidence="2">Uncharacterized protein</fullName>
    </submittedName>
</protein>
<proteinExistence type="predicted"/>
<name>A0A4C1YHM9_EUMVA</name>
<comment type="caution">
    <text evidence="2">The sequence shown here is derived from an EMBL/GenBank/DDBJ whole genome shotgun (WGS) entry which is preliminary data.</text>
</comment>
<feature type="region of interest" description="Disordered" evidence="1">
    <location>
        <begin position="1"/>
        <end position="78"/>
    </location>
</feature>
<evidence type="ECO:0000313" key="3">
    <source>
        <dbReference type="Proteomes" id="UP000299102"/>
    </source>
</evidence>
<evidence type="ECO:0000256" key="1">
    <source>
        <dbReference type="SAM" id="MobiDB-lite"/>
    </source>
</evidence>
<sequence>MLLLKSSSLIGKLTYRPPGAKGKLNRMYDRLKRGAKRSNTEYFRTRTTNSERSERRGGGRRARPSDCFGPVSPQPQRN</sequence>
<reference evidence="2 3" key="1">
    <citation type="journal article" date="2019" name="Commun. Biol.">
        <title>The bagworm genome reveals a unique fibroin gene that provides high tensile strength.</title>
        <authorList>
            <person name="Kono N."/>
            <person name="Nakamura H."/>
            <person name="Ohtoshi R."/>
            <person name="Tomita M."/>
            <person name="Numata K."/>
            <person name="Arakawa K."/>
        </authorList>
    </citation>
    <scope>NUCLEOTIDE SEQUENCE [LARGE SCALE GENOMIC DNA]</scope>
</reference>
<keyword evidence="3" id="KW-1185">Reference proteome</keyword>
<evidence type="ECO:0000313" key="2">
    <source>
        <dbReference type="EMBL" id="GBP74504.1"/>
    </source>
</evidence>
<gene>
    <name evidence="2" type="ORF">EVAR_61991_1</name>
</gene>
<dbReference type="Proteomes" id="UP000299102">
    <property type="component" value="Unassembled WGS sequence"/>
</dbReference>
<dbReference type="AlphaFoldDB" id="A0A4C1YHM9"/>
<accession>A0A4C1YHM9</accession>
<dbReference type="EMBL" id="BGZK01001210">
    <property type="protein sequence ID" value="GBP74504.1"/>
    <property type="molecule type" value="Genomic_DNA"/>
</dbReference>
<organism evidence="2 3">
    <name type="scientific">Eumeta variegata</name>
    <name type="common">Bagworm moth</name>
    <name type="synonym">Eumeta japonica</name>
    <dbReference type="NCBI Taxonomy" id="151549"/>
    <lineage>
        <taxon>Eukaryota</taxon>
        <taxon>Metazoa</taxon>
        <taxon>Ecdysozoa</taxon>
        <taxon>Arthropoda</taxon>
        <taxon>Hexapoda</taxon>
        <taxon>Insecta</taxon>
        <taxon>Pterygota</taxon>
        <taxon>Neoptera</taxon>
        <taxon>Endopterygota</taxon>
        <taxon>Lepidoptera</taxon>
        <taxon>Glossata</taxon>
        <taxon>Ditrysia</taxon>
        <taxon>Tineoidea</taxon>
        <taxon>Psychidae</taxon>
        <taxon>Oiketicinae</taxon>
        <taxon>Eumeta</taxon>
    </lineage>
</organism>